<sequence length="78" mass="9332">MRCPPSDVYTTGSASNIPAWVRSLEEYEVEFKVNVEHSLQSDEMTSKPRRRVYNWSEFHKHFGLLEQFNEETRGFYQE</sequence>
<dbReference type="Proteomes" id="UP000623129">
    <property type="component" value="Unassembled WGS sequence"/>
</dbReference>
<keyword evidence="2" id="KW-1185">Reference proteome</keyword>
<name>A0A833VUC0_9POAL</name>
<organism evidence="1 2">
    <name type="scientific">Carex littledalei</name>
    <dbReference type="NCBI Taxonomy" id="544730"/>
    <lineage>
        <taxon>Eukaryota</taxon>
        <taxon>Viridiplantae</taxon>
        <taxon>Streptophyta</taxon>
        <taxon>Embryophyta</taxon>
        <taxon>Tracheophyta</taxon>
        <taxon>Spermatophyta</taxon>
        <taxon>Magnoliopsida</taxon>
        <taxon>Liliopsida</taxon>
        <taxon>Poales</taxon>
        <taxon>Cyperaceae</taxon>
        <taxon>Cyperoideae</taxon>
        <taxon>Cariceae</taxon>
        <taxon>Carex</taxon>
        <taxon>Carex subgen. Euthyceras</taxon>
    </lineage>
</organism>
<evidence type="ECO:0000313" key="1">
    <source>
        <dbReference type="EMBL" id="KAF3333899.1"/>
    </source>
</evidence>
<reference evidence="1" key="1">
    <citation type="submission" date="2020-01" db="EMBL/GenBank/DDBJ databases">
        <title>Genome sequence of Kobresia littledalei, the first chromosome-level genome in the family Cyperaceae.</title>
        <authorList>
            <person name="Qu G."/>
        </authorList>
    </citation>
    <scope>NUCLEOTIDE SEQUENCE</scope>
    <source>
        <strain evidence="1">C.B.Clarke</strain>
        <tissue evidence="1">Leaf</tissue>
    </source>
</reference>
<proteinExistence type="predicted"/>
<accession>A0A833VUC0</accession>
<comment type="caution">
    <text evidence="1">The sequence shown here is derived from an EMBL/GenBank/DDBJ whole genome shotgun (WGS) entry which is preliminary data.</text>
</comment>
<gene>
    <name evidence="1" type="ORF">FCM35_KLT01590</name>
</gene>
<protein>
    <submittedName>
        <fullName evidence="1">Uncharacterized protein</fullName>
    </submittedName>
</protein>
<dbReference type="AlphaFoldDB" id="A0A833VUC0"/>
<dbReference type="EMBL" id="SWLB01000010">
    <property type="protein sequence ID" value="KAF3333899.1"/>
    <property type="molecule type" value="Genomic_DNA"/>
</dbReference>
<evidence type="ECO:0000313" key="2">
    <source>
        <dbReference type="Proteomes" id="UP000623129"/>
    </source>
</evidence>